<name>A0A165N936_9APHY</name>
<evidence type="ECO:0000313" key="1">
    <source>
        <dbReference type="EMBL" id="KZT66678.1"/>
    </source>
</evidence>
<dbReference type="AlphaFoldDB" id="A0A165N936"/>
<dbReference type="EMBL" id="KV429085">
    <property type="protein sequence ID" value="KZT66678.1"/>
    <property type="molecule type" value="Genomic_DNA"/>
</dbReference>
<evidence type="ECO:0000313" key="2">
    <source>
        <dbReference type="Proteomes" id="UP000076727"/>
    </source>
</evidence>
<keyword evidence="2" id="KW-1185">Reference proteome</keyword>
<organism evidence="1 2">
    <name type="scientific">Daedalea quercina L-15889</name>
    <dbReference type="NCBI Taxonomy" id="1314783"/>
    <lineage>
        <taxon>Eukaryota</taxon>
        <taxon>Fungi</taxon>
        <taxon>Dikarya</taxon>
        <taxon>Basidiomycota</taxon>
        <taxon>Agaricomycotina</taxon>
        <taxon>Agaricomycetes</taxon>
        <taxon>Polyporales</taxon>
        <taxon>Fomitopsis</taxon>
    </lineage>
</organism>
<dbReference type="STRING" id="1314783.A0A165N936"/>
<proteinExistence type="predicted"/>
<dbReference type="Proteomes" id="UP000076727">
    <property type="component" value="Unassembled WGS sequence"/>
</dbReference>
<accession>A0A165N936</accession>
<sequence length="151" mass="16394">MLAVAGDNTTCPGPLLDWYTEYVGETPCMTYQRLRQLCDPQYTVPLFRNTAPGDNCNSEVSACCCNSVAWSLSMLCMNCQEHAVANGTSSIEAGAHKSQHLIKAIAATATTERGLSTQVQSAVCNSDIKIADWLYPLYWGDGSWSVECLVS</sequence>
<dbReference type="OrthoDB" id="2757214at2759"/>
<reference evidence="1 2" key="1">
    <citation type="journal article" date="2016" name="Mol. Biol. Evol.">
        <title>Comparative Genomics of Early-Diverging Mushroom-Forming Fungi Provides Insights into the Origins of Lignocellulose Decay Capabilities.</title>
        <authorList>
            <person name="Nagy L.G."/>
            <person name="Riley R."/>
            <person name="Tritt A."/>
            <person name="Adam C."/>
            <person name="Daum C."/>
            <person name="Floudas D."/>
            <person name="Sun H."/>
            <person name="Yadav J.S."/>
            <person name="Pangilinan J."/>
            <person name="Larsson K.H."/>
            <person name="Matsuura K."/>
            <person name="Barry K."/>
            <person name="Labutti K."/>
            <person name="Kuo R."/>
            <person name="Ohm R.A."/>
            <person name="Bhattacharya S.S."/>
            <person name="Shirouzu T."/>
            <person name="Yoshinaga Y."/>
            <person name="Martin F.M."/>
            <person name="Grigoriev I.V."/>
            <person name="Hibbett D.S."/>
        </authorList>
    </citation>
    <scope>NUCLEOTIDE SEQUENCE [LARGE SCALE GENOMIC DNA]</scope>
    <source>
        <strain evidence="1 2">L-15889</strain>
    </source>
</reference>
<protein>
    <submittedName>
        <fullName evidence="1">Uncharacterized protein</fullName>
    </submittedName>
</protein>
<gene>
    <name evidence="1" type="ORF">DAEQUDRAFT_674546</name>
</gene>